<dbReference type="FunFam" id="3.30.160.60:FF:000096">
    <property type="entry name" value="Zinc finger and BTB domain-containing protein 18 isoform 1"/>
    <property type="match status" value="1"/>
</dbReference>
<keyword evidence="14" id="KW-1185">Reference proteome</keyword>
<sequence>MDSANPKYHKFVRKIILVHQIYQNILDLNKFRYLISLPPMMGAPPCGYTPGGYQETGYAPSPHVFPAMSVNVSMNMTMGVSNVNMGYSPDQTLQHQWSTGCGGAQAASVSPIPFHNMASSPCSQSYGMGTYSWATDLRGEGPSLQHFDRDFCLKSPPLRPRPTSPAGSYLSPGPTIGSPGSPSLSALRRRSCMNSVMNSGIIEKPLCGDGMKTNLCRICGKTYARPSTLKTHLRTHSGEKPYRCNECNKSFSQAANLTAHVRTHSGEKPFRCPVCDRRFSQSSSVTTHMRTHSGERPYRCRMCKKAFSDSSTLTKHLRIHSGEKPYQCKLCLLRFSQSELIFLMERNRHYKNI</sequence>
<evidence type="ECO:0000313" key="14">
    <source>
        <dbReference type="Proteomes" id="UP000326759"/>
    </source>
</evidence>
<dbReference type="GO" id="GO:0005634">
    <property type="term" value="C:nucleus"/>
    <property type="evidence" value="ECO:0007669"/>
    <property type="project" value="UniProtKB-SubCell"/>
</dbReference>
<name>A0A5N5T9W5_9CRUS</name>
<accession>A0A5N5T9W5</accession>
<evidence type="ECO:0000256" key="9">
    <source>
        <dbReference type="ARBA" id="ARBA00023242"/>
    </source>
</evidence>
<keyword evidence="7" id="KW-0238">DNA-binding</keyword>
<feature type="domain" description="C2H2-type" evidence="12">
    <location>
        <begin position="242"/>
        <end position="269"/>
    </location>
</feature>
<evidence type="ECO:0000259" key="12">
    <source>
        <dbReference type="PROSITE" id="PS50157"/>
    </source>
</evidence>
<evidence type="ECO:0000313" key="13">
    <source>
        <dbReference type="EMBL" id="KAB7503391.1"/>
    </source>
</evidence>
<dbReference type="GO" id="GO:0008270">
    <property type="term" value="F:zinc ion binding"/>
    <property type="evidence" value="ECO:0007669"/>
    <property type="project" value="UniProtKB-KW"/>
</dbReference>
<dbReference type="PROSITE" id="PS50157">
    <property type="entry name" value="ZINC_FINGER_C2H2_2"/>
    <property type="match status" value="4"/>
</dbReference>
<dbReference type="PANTHER" id="PTHR16515">
    <property type="entry name" value="PR DOMAIN ZINC FINGER PROTEIN"/>
    <property type="match status" value="1"/>
</dbReference>
<feature type="domain" description="C2H2-type" evidence="12">
    <location>
        <begin position="214"/>
        <end position="241"/>
    </location>
</feature>
<keyword evidence="5" id="KW-0862">Zinc</keyword>
<dbReference type="FunFam" id="3.30.160.60:FF:000310">
    <property type="entry name" value="GLIS family zinc finger 2"/>
    <property type="match status" value="1"/>
</dbReference>
<dbReference type="FunFam" id="3.30.160.60:FF:000875">
    <property type="entry name" value="zinc finger protein 236 isoform X7"/>
    <property type="match status" value="1"/>
</dbReference>
<evidence type="ECO:0000256" key="8">
    <source>
        <dbReference type="ARBA" id="ARBA00023163"/>
    </source>
</evidence>
<keyword evidence="3" id="KW-0677">Repeat</keyword>
<proteinExistence type="predicted"/>
<organism evidence="13 14">
    <name type="scientific">Armadillidium nasatum</name>
    <dbReference type="NCBI Taxonomy" id="96803"/>
    <lineage>
        <taxon>Eukaryota</taxon>
        <taxon>Metazoa</taxon>
        <taxon>Ecdysozoa</taxon>
        <taxon>Arthropoda</taxon>
        <taxon>Crustacea</taxon>
        <taxon>Multicrustacea</taxon>
        <taxon>Malacostraca</taxon>
        <taxon>Eumalacostraca</taxon>
        <taxon>Peracarida</taxon>
        <taxon>Isopoda</taxon>
        <taxon>Oniscidea</taxon>
        <taxon>Crinocheta</taxon>
        <taxon>Armadillidiidae</taxon>
        <taxon>Armadillidium</taxon>
    </lineage>
</organism>
<dbReference type="SUPFAM" id="SSF57667">
    <property type="entry name" value="beta-beta-alpha zinc fingers"/>
    <property type="match status" value="3"/>
</dbReference>
<evidence type="ECO:0000256" key="4">
    <source>
        <dbReference type="ARBA" id="ARBA00022771"/>
    </source>
</evidence>
<dbReference type="GO" id="GO:0006355">
    <property type="term" value="P:regulation of DNA-templated transcription"/>
    <property type="evidence" value="ECO:0007669"/>
    <property type="project" value="UniProtKB-ARBA"/>
</dbReference>
<dbReference type="PANTHER" id="PTHR16515:SF49">
    <property type="entry name" value="GASTRULA ZINC FINGER PROTEIN XLCGF49.1-LIKE-RELATED"/>
    <property type="match status" value="1"/>
</dbReference>
<dbReference type="InterPro" id="IPR036236">
    <property type="entry name" value="Znf_C2H2_sf"/>
</dbReference>
<evidence type="ECO:0000256" key="1">
    <source>
        <dbReference type="ARBA" id="ARBA00004123"/>
    </source>
</evidence>
<keyword evidence="2" id="KW-0479">Metal-binding</keyword>
<evidence type="ECO:0000256" key="5">
    <source>
        <dbReference type="ARBA" id="ARBA00022833"/>
    </source>
</evidence>
<comment type="subcellular location">
    <subcellularLocation>
        <location evidence="1">Nucleus</location>
    </subcellularLocation>
</comment>
<dbReference type="GO" id="GO:0003677">
    <property type="term" value="F:DNA binding"/>
    <property type="evidence" value="ECO:0007669"/>
    <property type="project" value="UniProtKB-KW"/>
</dbReference>
<dbReference type="InterPro" id="IPR050331">
    <property type="entry name" value="Zinc_finger"/>
</dbReference>
<dbReference type="AlphaFoldDB" id="A0A5N5T9W5"/>
<reference evidence="13 14" key="1">
    <citation type="journal article" date="2019" name="PLoS Biol.">
        <title>Sex chromosomes control vertical transmission of feminizing Wolbachia symbionts in an isopod.</title>
        <authorList>
            <person name="Becking T."/>
            <person name="Chebbi M.A."/>
            <person name="Giraud I."/>
            <person name="Moumen B."/>
            <person name="Laverre T."/>
            <person name="Caubet Y."/>
            <person name="Peccoud J."/>
            <person name="Gilbert C."/>
            <person name="Cordaux R."/>
        </authorList>
    </citation>
    <scope>NUCLEOTIDE SEQUENCE [LARGE SCALE GENOMIC DNA]</scope>
    <source>
        <strain evidence="13">ANa2</strain>
        <tissue evidence="13">Whole body excluding digestive tract and cuticle</tissue>
    </source>
</reference>
<dbReference type="OrthoDB" id="5978418at2759"/>
<feature type="domain" description="C2H2-type" evidence="12">
    <location>
        <begin position="270"/>
        <end position="297"/>
    </location>
</feature>
<feature type="compositionally biased region" description="Low complexity" evidence="11">
    <location>
        <begin position="171"/>
        <end position="182"/>
    </location>
</feature>
<evidence type="ECO:0000256" key="7">
    <source>
        <dbReference type="ARBA" id="ARBA00023125"/>
    </source>
</evidence>
<dbReference type="EMBL" id="SEYY01005235">
    <property type="protein sequence ID" value="KAB7503391.1"/>
    <property type="molecule type" value="Genomic_DNA"/>
</dbReference>
<evidence type="ECO:0000256" key="2">
    <source>
        <dbReference type="ARBA" id="ARBA00022723"/>
    </source>
</evidence>
<dbReference type="FunFam" id="3.30.160.60:FF:002343">
    <property type="entry name" value="Zinc finger protein 33A"/>
    <property type="match status" value="1"/>
</dbReference>
<protein>
    <submittedName>
        <fullName evidence="13">Protein glass</fullName>
    </submittedName>
</protein>
<dbReference type="Pfam" id="PF00096">
    <property type="entry name" value="zf-C2H2"/>
    <property type="match status" value="4"/>
</dbReference>
<evidence type="ECO:0000256" key="6">
    <source>
        <dbReference type="ARBA" id="ARBA00023015"/>
    </source>
</evidence>
<dbReference type="InterPro" id="IPR013087">
    <property type="entry name" value="Znf_C2H2_type"/>
</dbReference>
<comment type="caution">
    <text evidence="13">The sequence shown here is derived from an EMBL/GenBank/DDBJ whole genome shotgun (WGS) entry which is preliminary data.</text>
</comment>
<feature type="domain" description="C2H2-type" evidence="12">
    <location>
        <begin position="298"/>
        <end position="325"/>
    </location>
</feature>
<dbReference type="Proteomes" id="UP000326759">
    <property type="component" value="Unassembled WGS sequence"/>
</dbReference>
<keyword evidence="6" id="KW-0805">Transcription regulation</keyword>
<dbReference type="PROSITE" id="PS00028">
    <property type="entry name" value="ZINC_FINGER_C2H2_1"/>
    <property type="match status" value="4"/>
</dbReference>
<evidence type="ECO:0000256" key="10">
    <source>
        <dbReference type="PROSITE-ProRule" id="PRU00042"/>
    </source>
</evidence>
<feature type="region of interest" description="Disordered" evidence="11">
    <location>
        <begin position="161"/>
        <end position="182"/>
    </location>
</feature>
<keyword evidence="9" id="KW-0539">Nucleus</keyword>
<evidence type="ECO:0000256" key="3">
    <source>
        <dbReference type="ARBA" id="ARBA00022737"/>
    </source>
</evidence>
<gene>
    <name evidence="13" type="primary">gl_1</name>
    <name evidence="13" type="ORF">Anas_00660</name>
</gene>
<keyword evidence="4 10" id="KW-0863">Zinc-finger</keyword>
<evidence type="ECO:0000256" key="11">
    <source>
        <dbReference type="SAM" id="MobiDB-lite"/>
    </source>
</evidence>
<dbReference type="Gene3D" id="3.30.160.60">
    <property type="entry name" value="Classic Zinc Finger"/>
    <property type="match status" value="5"/>
</dbReference>
<dbReference type="SMART" id="SM00355">
    <property type="entry name" value="ZnF_C2H2"/>
    <property type="match status" value="5"/>
</dbReference>
<keyword evidence="8" id="KW-0804">Transcription</keyword>